<proteinExistence type="inferred from homology"/>
<keyword evidence="3 6" id="KW-0808">Transferase</keyword>
<dbReference type="FunFam" id="1.10.238.260:FF:000001">
    <property type="entry name" value="2-isopropylmalate synthase"/>
    <property type="match status" value="1"/>
</dbReference>
<sequence>MAKRRIKVLDTTLRDGEQTPGVALTPEQKLEIAKALDDLGVDIIEAGSAISSQGERKALKLISDAGLHAEICSFARAAKEDIDAALSCDVDSIHMVVPTSDIHLKYKLKKTKKEVKEMSLRAAQYALDHGLIVEFSAEDASRTETSFLLDILSAAEEVGVQRVCACDTVGVLTYEKSRELFSTLSKKLRVPVSAHCHNDFGMATANTVAAVLGGASEIHVTVNGLGERGGNAALEEVVLALSHFYDISTGIKLKQLYSVSNLVEKITGMPVPPTKPIVGENAFAHGAGIHTHGVLVEPSTYEPIPPELVGQHRRLVFGKLTGTHAIESELKKMGLKPTKKQVEEIFNQVKQLGDRGKMVTDTELRAIVDAVMGREFKETVKLEELTVVSGNRVTPTSSVKIKFGDKEFTESGVGIGPVDAAMNAISKVIEGTANIRLEEYHVDAISGGTDAMVSVVVKLTDGKRMVTARGTSGDIIMASVQAMLNGVNRLLWDRQLRGKYANANKQ</sequence>
<dbReference type="CDD" id="cd07940">
    <property type="entry name" value="DRE_TIM_IPMS"/>
    <property type="match status" value="1"/>
</dbReference>
<evidence type="ECO:0000256" key="1">
    <source>
        <dbReference type="ARBA" id="ARBA00006154"/>
    </source>
</evidence>
<dbReference type="Gene3D" id="3.20.20.70">
    <property type="entry name" value="Aldolase class I"/>
    <property type="match status" value="1"/>
</dbReference>
<dbReference type="PROSITE" id="PS50991">
    <property type="entry name" value="PYR_CT"/>
    <property type="match status" value="1"/>
</dbReference>
<evidence type="ECO:0000256" key="5">
    <source>
        <dbReference type="ARBA" id="ARBA00029440"/>
    </source>
</evidence>
<evidence type="ECO:0000259" key="7">
    <source>
        <dbReference type="PROSITE" id="PS50991"/>
    </source>
</evidence>
<dbReference type="Pfam" id="PF00682">
    <property type="entry name" value="HMGL-like"/>
    <property type="match status" value="1"/>
</dbReference>
<reference evidence="8 9" key="1">
    <citation type="journal article" date="2016" name="Nat. Microbiol.">
        <title>Genomic inference of the metabolism of cosmopolitan subsurface Archaea, Hadesarchaea.</title>
        <authorList>
            <person name="Baker B.J."/>
            <person name="Saw J.H."/>
            <person name="Lind A.E."/>
            <person name="Lazar C.S."/>
            <person name="Hinrichs K.-U."/>
            <person name="Teske A.P."/>
            <person name="Ettema T.J."/>
        </authorList>
    </citation>
    <scope>NUCLEOTIDE SEQUENCE [LARGE SCALE GENOMIC DNA]</scope>
</reference>
<dbReference type="SUPFAM" id="SSF51569">
    <property type="entry name" value="Aldolase"/>
    <property type="match status" value="1"/>
</dbReference>
<dbReference type="PROSITE" id="PS00815">
    <property type="entry name" value="AIPM_HOMOCIT_SYNTH_1"/>
    <property type="match status" value="1"/>
</dbReference>
<evidence type="ECO:0000313" key="8">
    <source>
        <dbReference type="EMBL" id="KUO42597.1"/>
    </source>
</evidence>
<comment type="similarity">
    <text evidence="1 6">Belongs to the alpha-IPM synthase/homocitrate synthase family.</text>
</comment>
<dbReference type="PANTHER" id="PTHR42880:SF2">
    <property type="entry name" value="(R)-CITRAMALATE SYNTHASE CIMA"/>
    <property type="match status" value="1"/>
</dbReference>
<dbReference type="STRING" id="1776334.APZ16_02095"/>
<dbReference type="FunFam" id="3.20.20.70:FF:000010">
    <property type="entry name" value="2-isopropylmalate synthase"/>
    <property type="match status" value="1"/>
</dbReference>
<dbReference type="PROSITE" id="PS00816">
    <property type="entry name" value="AIPM_HOMOCIT_SYNTH_2"/>
    <property type="match status" value="1"/>
</dbReference>
<dbReference type="InterPro" id="IPR013785">
    <property type="entry name" value="Aldolase_TIM"/>
</dbReference>
<dbReference type="Gene3D" id="3.30.160.740">
    <property type="match status" value="1"/>
</dbReference>
<dbReference type="InterPro" id="IPR054691">
    <property type="entry name" value="LeuA/HCS_post-cat"/>
</dbReference>
<feature type="domain" description="Pyruvate carboxyltransferase" evidence="7">
    <location>
        <begin position="6"/>
        <end position="257"/>
    </location>
</feature>
<comment type="caution">
    <text evidence="8">The sequence shown here is derived from an EMBL/GenBank/DDBJ whole genome shotgun (WGS) entry which is preliminary data.</text>
</comment>
<dbReference type="InterPro" id="IPR000891">
    <property type="entry name" value="PYR_CT"/>
</dbReference>
<organism evidence="8 9">
    <name type="scientific">Hadarchaeum yellowstonense</name>
    <dbReference type="NCBI Taxonomy" id="1776334"/>
    <lineage>
        <taxon>Archaea</taxon>
        <taxon>Methanobacteriati</taxon>
        <taxon>Candidatus Hadarchaeota</taxon>
        <taxon>Candidatus Hadarchaeia</taxon>
        <taxon>Candidatus Hadarchaeales</taxon>
        <taxon>Candidatus Hadarchaeaceae</taxon>
        <taxon>Candidatus Hadarchaeum</taxon>
    </lineage>
</organism>
<dbReference type="SUPFAM" id="SSF110921">
    <property type="entry name" value="2-isopropylmalate synthase LeuA, allosteric (dimerisation) domain"/>
    <property type="match status" value="1"/>
</dbReference>
<dbReference type="PANTHER" id="PTHR42880">
    <property type="entry name" value="HOMOCITRATE SYNTHASE"/>
    <property type="match status" value="1"/>
</dbReference>
<dbReference type="Proteomes" id="UP000074294">
    <property type="component" value="Unassembled WGS sequence"/>
</dbReference>
<evidence type="ECO:0000313" key="9">
    <source>
        <dbReference type="Proteomes" id="UP000074294"/>
    </source>
</evidence>
<dbReference type="Gene3D" id="1.10.238.260">
    <property type="match status" value="1"/>
</dbReference>
<dbReference type="InterPro" id="IPR013709">
    <property type="entry name" value="2-isopropylmalate_synth_dimer"/>
</dbReference>
<dbReference type="AlphaFoldDB" id="A0A147K1K3"/>
<dbReference type="NCBIfam" id="NF002085">
    <property type="entry name" value="PRK00915.1-2"/>
    <property type="match status" value="1"/>
</dbReference>
<dbReference type="GO" id="GO:0003852">
    <property type="term" value="F:2-isopropylmalate synthase activity"/>
    <property type="evidence" value="ECO:0007669"/>
    <property type="project" value="InterPro"/>
</dbReference>
<dbReference type="Pfam" id="PF22617">
    <property type="entry name" value="HCS_D2"/>
    <property type="match status" value="1"/>
</dbReference>
<protein>
    <submittedName>
        <fullName evidence="8">2-isopropylmalate synthase</fullName>
    </submittedName>
</protein>
<dbReference type="EMBL" id="LQMQ01000003">
    <property type="protein sequence ID" value="KUO42597.1"/>
    <property type="molecule type" value="Genomic_DNA"/>
</dbReference>
<evidence type="ECO:0000256" key="3">
    <source>
        <dbReference type="ARBA" id="ARBA00022679"/>
    </source>
</evidence>
<dbReference type="InterPro" id="IPR036230">
    <property type="entry name" value="LeuA_allosteric_dom_sf"/>
</dbReference>
<dbReference type="SMART" id="SM00917">
    <property type="entry name" value="LeuA_dimer"/>
    <property type="match status" value="1"/>
</dbReference>
<dbReference type="Pfam" id="PF08502">
    <property type="entry name" value="LeuA_dimer"/>
    <property type="match status" value="1"/>
</dbReference>
<evidence type="ECO:0000256" key="6">
    <source>
        <dbReference type="RuleBase" id="RU003523"/>
    </source>
</evidence>
<comment type="pathway">
    <text evidence="5">Amino-acid biosynthesis.</text>
</comment>
<dbReference type="GO" id="GO:0009098">
    <property type="term" value="P:L-leucine biosynthetic process"/>
    <property type="evidence" value="ECO:0007669"/>
    <property type="project" value="InterPro"/>
</dbReference>
<evidence type="ECO:0000256" key="4">
    <source>
        <dbReference type="ARBA" id="ARBA00023304"/>
    </source>
</evidence>
<accession>A0A147K1K3</accession>
<name>A0A147K1K3_HADYE</name>
<dbReference type="InterPro" id="IPR002034">
    <property type="entry name" value="AIPM/Hcit_synth_CS"/>
</dbReference>
<keyword evidence="4" id="KW-0100">Branched-chain amino acid biosynthesis</keyword>
<dbReference type="InterPro" id="IPR011830">
    <property type="entry name" value="LEU1_arch"/>
</dbReference>
<dbReference type="NCBIfam" id="TIGR02090">
    <property type="entry name" value="LEU1_arch"/>
    <property type="match status" value="1"/>
</dbReference>
<gene>
    <name evidence="8" type="ORF">APZ16_02095</name>
</gene>
<keyword evidence="2" id="KW-0028">Amino-acid biosynthesis</keyword>
<evidence type="ECO:0000256" key="2">
    <source>
        <dbReference type="ARBA" id="ARBA00022605"/>
    </source>
</evidence>